<keyword evidence="4 9" id="KW-1003">Cell membrane</keyword>
<dbReference type="Pfam" id="PF25994">
    <property type="entry name" value="HH_AprE"/>
    <property type="match status" value="1"/>
</dbReference>
<dbReference type="STRING" id="254406.SAMN04488042_1093"/>
<dbReference type="PANTHER" id="PTHR30386">
    <property type="entry name" value="MEMBRANE FUSION SUBUNIT OF EMRAB-TOLC MULTIDRUG EFFLUX PUMP"/>
    <property type="match status" value="1"/>
</dbReference>
<dbReference type="GO" id="GO:0015031">
    <property type="term" value="P:protein transport"/>
    <property type="evidence" value="ECO:0007669"/>
    <property type="project" value="InterPro"/>
</dbReference>
<dbReference type="EMBL" id="FOTQ01000009">
    <property type="protein sequence ID" value="SFM56003.1"/>
    <property type="molecule type" value="Genomic_DNA"/>
</dbReference>
<evidence type="ECO:0000256" key="5">
    <source>
        <dbReference type="ARBA" id="ARBA00022519"/>
    </source>
</evidence>
<dbReference type="AlphaFoldDB" id="A0A1I4RVG0"/>
<dbReference type="InterPro" id="IPR058982">
    <property type="entry name" value="Beta-barrel_AprE"/>
</dbReference>
<sequence>MFGSPSDTEFVNRVPAAGDTSTSGGPWRVLAVIAAGISSFMLWAYLFEIEETAHASGRVIPSQQIQVVQSLEGGIVREIQVQEGDLVDAGFVLMRIDDTNFTSERGRLREQEEALMAEAVRLTAEAEMAPELEFPEALSSRNPLATIAEEQLFQSQRDQLNRDLEILKQKLVQRRIDLVELSTKREKFRAVLAPLVEEMNQTRDLVEQGVVPKIELLRLQSRYADLTGDIEVSEASEPGILAAISQVENEIKAAQSTYILNARQRLARLQLELAVVQEHLRAADDRVFRADLKAPVRGTVNKVHVTTVGAVVQPGAALIEIVPTDDTLLIETRLSPRDVAFVTAGKPASVKVSAYDYLIYGALDGVVDRVSADTLQNADGVEYFRVIVRTERAYLGDGDRVYPITPGMIASVDIQTGRKTVLSYLAKPILRARAEAMHER</sequence>
<dbReference type="RefSeq" id="WP_093095597.1">
    <property type="nucleotide sequence ID" value="NZ_FOTQ01000009.1"/>
</dbReference>
<feature type="coiled-coil region" evidence="10">
    <location>
        <begin position="259"/>
        <end position="286"/>
    </location>
</feature>
<keyword evidence="8" id="KW-0472">Membrane</keyword>
<evidence type="ECO:0000256" key="1">
    <source>
        <dbReference type="ARBA" id="ARBA00004377"/>
    </source>
</evidence>
<reference evidence="14 15" key="1">
    <citation type="submission" date="2016-10" db="EMBL/GenBank/DDBJ databases">
        <authorList>
            <person name="de Groot N.N."/>
        </authorList>
    </citation>
    <scope>NUCLEOTIDE SEQUENCE [LARGE SCALE GENOMIC DNA]</scope>
    <source>
        <strain evidence="14 15">DSM 15283</strain>
    </source>
</reference>
<dbReference type="InterPro" id="IPR010129">
    <property type="entry name" value="T1SS_HlyD"/>
</dbReference>
<name>A0A1I4RVG0_9RHOB</name>
<evidence type="ECO:0000256" key="3">
    <source>
        <dbReference type="ARBA" id="ARBA00022448"/>
    </source>
</evidence>
<comment type="subcellular location">
    <subcellularLocation>
        <location evidence="1 9">Cell inner membrane</location>
        <topology evidence="1 9">Single-pass membrane protein</topology>
    </subcellularLocation>
</comment>
<keyword evidence="6" id="KW-0812">Transmembrane</keyword>
<dbReference type="GO" id="GO:0005886">
    <property type="term" value="C:plasma membrane"/>
    <property type="evidence" value="ECO:0007669"/>
    <property type="project" value="UniProtKB-SubCell"/>
</dbReference>
<protein>
    <recommendedName>
        <fullName evidence="9">Membrane fusion protein (MFP) family protein</fullName>
    </recommendedName>
</protein>
<evidence type="ECO:0000256" key="7">
    <source>
        <dbReference type="ARBA" id="ARBA00022989"/>
    </source>
</evidence>
<dbReference type="InterPro" id="IPR058781">
    <property type="entry name" value="HH_AprE-like"/>
</dbReference>
<keyword evidence="5 9" id="KW-0997">Cell inner membrane</keyword>
<dbReference type="Proteomes" id="UP000199144">
    <property type="component" value="Unassembled WGS sequence"/>
</dbReference>
<feature type="coiled-coil region" evidence="10">
    <location>
        <begin position="150"/>
        <end position="177"/>
    </location>
</feature>
<organism evidence="14 15">
    <name type="scientific">Shimia aestuarii</name>
    <dbReference type="NCBI Taxonomy" id="254406"/>
    <lineage>
        <taxon>Bacteria</taxon>
        <taxon>Pseudomonadati</taxon>
        <taxon>Pseudomonadota</taxon>
        <taxon>Alphaproteobacteria</taxon>
        <taxon>Rhodobacterales</taxon>
        <taxon>Roseobacteraceae</taxon>
    </lineage>
</organism>
<dbReference type="OrthoDB" id="9810980at2"/>
<dbReference type="NCBIfam" id="TIGR01843">
    <property type="entry name" value="type_I_hlyD"/>
    <property type="match status" value="1"/>
</dbReference>
<dbReference type="PANTHER" id="PTHR30386:SF26">
    <property type="entry name" value="TRANSPORT PROTEIN COMB"/>
    <property type="match status" value="1"/>
</dbReference>
<keyword evidence="15" id="KW-1185">Reference proteome</keyword>
<feature type="domain" description="AprE-like long alpha-helical hairpin" evidence="12">
    <location>
        <begin position="103"/>
        <end position="286"/>
    </location>
</feature>
<evidence type="ECO:0000256" key="9">
    <source>
        <dbReference type="RuleBase" id="RU365093"/>
    </source>
</evidence>
<evidence type="ECO:0000256" key="6">
    <source>
        <dbReference type="ARBA" id="ARBA00022692"/>
    </source>
</evidence>
<comment type="similarity">
    <text evidence="2 9">Belongs to the membrane fusion protein (MFP) (TC 8.A.1) family.</text>
</comment>
<evidence type="ECO:0000256" key="8">
    <source>
        <dbReference type="ARBA" id="ARBA00023136"/>
    </source>
</evidence>
<dbReference type="InterPro" id="IPR050739">
    <property type="entry name" value="MFP"/>
</dbReference>
<gene>
    <name evidence="14" type="ORF">SAMN04488042_1093</name>
</gene>
<evidence type="ECO:0000256" key="4">
    <source>
        <dbReference type="ARBA" id="ARBA00022475"/>
    </source>
</evidence>
<evidence type="ECO:0000256" key="10">
    <source>
        <dbReference type="SAM" id="Coils"/>
    </source>
</evidence>
<evidence type="ECO:0000256" key="11">
    <source>
        <dbReference type="SAM" id="MobiDB-lite"/>
    </source>
</evidence>
<feature type="region of interest" description="Disordered" evidence="11">
    <location>
        <begin position="1"/>
        <end position="22"/>
    </location>
</feature>
<keyword evidence="10" id="KW-0175">Coiled coil</keyword>
<evidence type="ECO:0000313" key="15">
    <source>
        <dbReference type="Proteomes" id="UP000199144"/>
    </source>
</evidence>
<keyword evidence="7" id="KW-1133">Transmembrane helix</keyword>
<accession>A0A1I4RVG0</accession>
<evidence type="ECO:0000256" key="2">
    <source>
        <dbReference type="ARBA" id="ARBA00009477"/>
    </source>
</evidence>
<feature type="domain" description="AprE-like beta-barrel" evidence="13">
    <location>
        <begin position="328"/>
        <end position="417"/>
    </location>
</feature>
<dbReference type="PRINTS" id="PR01490">
    <property type="entry name" value="RTXTOXIND"/>
</dbReference>
<dbReference type="Pfam" id="PF26002">
    <property type="entry name" value="Beta-barrel_AprE"/>
    <property type="match status" value="1"/>
</dbReference>
<evidence type="ECO:0000313" key="14">
    <source>
        <dbReference type="EMBL" id="SFM56003.1"/>
    </source>
</evidence>
<evidence type="ECO:0000259" key="13">
    <source>
        <dbReference type="Pfam" id="PF26002"/>
    </source>
</evidence>
<dbReference type="Gene3D" id="2.40.30.170">
    <property type="match status" value="1"/>
</dbReference>
<keyword evidence="3 9" id="KW-0813">Transport</keyword>
<proteinExistence type="inferred from homology"/>
<evidence type="ECO:0000259" key="12">
    <source>
        <dbReference type="Pfam" id="PF25994"/>
    </source>
</evidence>